<name>A0A139HN81_9PEZI</name>
<proteinExistence type="predicted"/>
<keyword evidence="3" id="KW-0175">Coiled coil</keyword>
<dbReference type="PANTHER" id="PTHR46515">
    <property type="entry name" value="TATA ELEMENT MODULATORY FACTOR TMF1"/>
    <property type="match status" value="1"/>
</dbReference>
<feature type="compositionally biased region" description="Polar residues" evidence="4">
    <location>
        <begin position="642"/>
        <end position="653"/>
    </location>
</feature>
<feature type="region of interest" description="Disordered" evidence="4">
    <location>
        <begin position="790"/>
        <end position="835"/>
    </location>
</feature>
<comment type="caution">
    <text evidence="6">The sequence shown here is derived from an EMBL/GenBank/DDBJ whole genome shotgun (WGS) entry which is preliminary data.</text>
</comment>
<keyword evidence="2" id="KW-0333">Golgi apparatus</keyword>
<dbReference type="GO" id="GO:0005783">
    <property type="term" value="C:endoplasmic reticulum"/>
    <property type="evidence" value="ECO:0007669"/>
    <property type="project" value="TreeGrafter"/>
</dbReference>
<feature type="compositionally biased region" description="Polar residues" evidence="4">
    <location>
        <begin position="751"/>
        <end position="766"/>
    </location>
</feature>
<feature type="region of interest" description="Disordered" evidence="4">
    <location>
        <begin position="28"/>
        <end position="222"/>
    </location>
</feature>
<dbReference type="InterPro" id="IPR022092">
    <property type="entry name" value="TMF_DNA-bd"/>
</dbReference>
<feature type="region of interest" description="Disordered" evidence="4">
    <location>
        <begin position="532"/>
        <end position="609"/>
    </location>
</feature>
<protein>
    <recommendedName>
        <fullName evidence="5">TATA element modulatory factor 1 TATA binding domain-containing protein</fullName>
    </recommendedName>
</protein>
<dbReference type="InterPro" id="IPR022091">
    <property type="entry name" value="TMF_TATA-bd"/>
</dbReference>
<evidence type="ECO:0000256" key="4">
    <source>
        <dbReference type="SAM" id="MobiDB-lite"/>
    </source>
</evidence>
<dbReference type="Gene3D" id="1.10.287.1490">
    <property type="match status" value="1"/>
</dbReference>
<evidence type="ECO:0000259" key="5">
    <source>
        <dbReference type="Pfam" id="PF12325"/>
    </source>
</evidence>
<evidence type="ECO:0000256" key="3">
    <source>
        <dbReference type="ARBA" id="ARBA00023054"/>
    </source>
</evidence>
<accession>A0A139HN81</accession>
<sequence>MSQKKGGGWGSVFSGAIANLESRLDTVFADDSEASSTAPAPDKAAQEQKQTPAPKTDLGRKNSKRLAAPGSNTSAAGSRDASRTRVNDRLAERLAKATAAKTPSRASTPVNVENARLSGELKREDEASKPVPEIEAEEPTVVENTSKDATNDANVEEPQQETAKGEEPSSLALSTLPINPARTFFESSLGRPSTDSARDEASARTSLEAANGTASPPKNALELQADMEQMREDYKKAEAQRQEEMHVYLERIDALQAKLTYLAKETVAAAKEANAATGSSLEKQLAEKDEKIALLMEEGEKLSKTEMQRLQTIKKLRAKAAEDEKMTGELRKRLDRAEASEADLKAKLRKAQVAERQASEKIKQIAVIEKQVDELKVDRENAAELVRNLTAQLKEAKESAARAAKEAAGKATEAEKAEIARLQNELEDAQIEKKLAEDRAAAEMKKYKEEADRQREKFAVQELELKNEIHGLESRLEAMRARLEESSTSTGAGDGESAIKLMRQVETLQQQYALAKSNWETIEGSLNARVAALEKERDETSRRETETRKKARDAGARLRRADEDLENANDQVKSLERELQSQQEQLKALTSRVEQAEIVNADSKADFERQRKLWESELASRLEEEKIKWRRENAVPSANLERLQSPTTSTSRKASAAEFPGTRSKPLLSRFTSHDLAGSHTDSSRPSSAGRRSNVMPTPSSITARALASPPSETSPGISRGESTLSFDPGNIPPTPSIETDLRRLSEDGDSSPQRTIADLVSTSTAGPAAGPSVQLVDRLSGLVRKLESEKSSFKDELRRLTQQRDEARSEVVDLMRETETQRGAEDRVESLSREMSEMKKRYEASLEMLGEREEEIEDLKDQIAELKTIYKELVETKVGGSSNQQS</sequence>
<feature type="compositionally biased region" description="Basic and acidic residues" evidence="4">
    <location>
        <begin position="532"/>
        <end position="562"/>
    </location>
</feature>
<dbReference type="Pfam" id="PF12325">
    <property type="entry name" value="TMF_TATA_bd"/>
    <property type="match status" value="1"/>
</dbReference>
<keyword evidence="7" id="KW-1185">Reference proteome</keyword>
<feature type="region of interest" description="Disordered" evidence="4">
    <location>
        <begin position="625"/>
        <end position="774"/>
    </location>
</feature>
<dbReference type="STRING" id="321146.A0A139HN81"/>
<evidence type="ECO:0000313" key="6">
    <source>
        <dbReference type="EMBL" id="KXT03944.1"/>
    </source>
</evidence>
<dbReference type="Pfam" id="PF12329">
    <property type="entry name" value="TMF_DNA_bd"/>
    <property type="match status" value="1"/>
</dbReference>
<dbReference type="InterPro" id="IPR052602">
    <property type="entry name" value="Growth_transcription_reg"/>
</dbReference>
<feature type="compositionally biased region" description="Basic and acidic residues" evidence="4">
    <location>
        <begin position="119"/>
        <end position="128"/>
    </location>
</feature>
<reference evidence="6 7" key="1">
    <citation type="submission" date="2015-07" db="EMBL/GenBank/DDBJ databases">
        <title>Comparative genomics of the Sigatoka disease complex on banana suggests a link between parallel evolutionary changes in Pseudocercospora fijiensis and Pseudocercospora eumusae and increased virulence on the banana host.</title>
        <authorList>
            <person name="Chang T.-C."/>
            <person name="Salvucci A."/>
            <person name="Crous P.W."/>
            <person name="Stergiopoulos I."/>
        </authorList>
    </citation>
    <scope>NUCLEOTIDE SEQUENCE [LARGE SCALE GENOMIC DNA]</scope>
    <source>
        <strain evidence="6 7">CBS 114824</strain>
    </source>
</reference>
<evidence type="ECO:0000256" key="1">
    <source>
        <dbReference type="ARBA" id="ARBA00004555"/>
    </source>
</evidence>
<comment type="subcellular location">
    <subcellularLocation>
        <location evidence="1">Golgi apparatus</location>
    </subcellularLocation>
</comment>
<evidence type="ECO:0000256" key="2">
    <source>
        <dbReference type="ARBA" id="ARBA00023034"/>
    </source>
</evidence>
<dbReference type="AlphaFoldDB" id="A0A139HN81"/>
<feature type="compositionally biased region" description="Polar residues" evidence="4">
    <location>
        <begin position="711"/>
        <end position="726"/>
    </location>
</feature>
<evidence type="ECO:0000313" key="7">
    <source>
        <dbReference type="Proteomes" id="UP000070133"/>
    </source>
</evidence>
<organism evidence="6 7">
    <name type="scientific">Pseudocercospora eumusae</name>
    <dbReference type="NCBI Taxonomy" id="321146"/>
    <lineage>
        <taxon>Eukaryota</taxon>
        <taxon>Fungi</taxon>
        <taxon>Dikarya</taxon>
        <taxon>Ascomycota</taxon>
        <taxon>Pezizomycotina</taxon>
        <taxon>Dothideomycetes</taxon>
        <taxon>Dothideomycetidae</taxon>
        <taxon>Mycosphaerellales</taxon>
        <taxon>Mycosphaerellaceae</taxon>
        <taxon>Pseudocercospora</taxon>
    </lineage>
</organism>
<dbReference type="PANTHER" id="PTHR46515:SF1">
    <property type="entry name" value="TATA ELEMENT MODULATORY FACTOR"/>
    <property type="match status" value="1"/>
</dbReference>
<dbReference type="Proteomes" id="UP000070133">
    <property type="component" value="Unassembled WGS sequence"/>
</dbReference>
<feature type="compositionally biased region" description="Basic and acidic residues" evidence="4">
    <location>
        <begin position="80"/>
        <end position="95"/>
    </location>
</feature>
<gene>
    <name evidence="6" type="ORF">AC578_9317</name>
</gene>
<dbReference type="OrthoDB" id="74178at2759"/>
<feature type="compositionally biased region" description="Polar residues" evidence="4">
    <location>
        <begin position="680"/>
        <end position="703"/>
    </location>
</feature>
<dbReference type="GO" id="GO:0005794">
    <property type="term" value="C:Golgi apparatus"/>
    <property type="evidence" value="ECO:0007669"/>
    <property type="project" value="UniProtKB-SubCell"/>
</dbReference>
<feature type="domain" description="TATA element modulatory factor 1 TATA binding" evidence="5">
    <location>
        <begin position="768"/>
        <end position="876"/>
    </location>
</feature>
<dbReference type="EMBL" id="LFZN01000025">
    <property type="protein sequence ID" value="KXT03944.1"/>
    <property type="molecule type" value="Genomic_DNA"/>
</dbReference>